<dbReference type="PROSITE" id="PS51459">
    <property type="entry name" value="FIDO"/>
    <property type="match status" value="1"/>
</dbReference>
<dbReference type="InterPro" id="IPR036597">
    <property type="entry name" value="Fido-like_dom_sf"/>
</dbReference>
<dbReference type="SUPFAM" id="SSF140931">
    <property type="entry name" value="Fic-like"/>
    <property type="match status" value="1"/>
</dbReference>
<dbReference type="EMBL" id="CP021056">
    <property type="protein sequence ID" value="QXE24816.1"/>
    <property type="molecule type" value="Genomic_DNA"/>
</dbReference>
<dbReference type="KEGG" id="rsin:B6N60_03525"/>
<proteinExistence type="predicted"/>
<feature type="domain" description="Fido" evidence="1">
    <location>
        <begin position="41"/>
        <end position="210"/>
    </location>
</feature>
<keyword evidence="3" id="KW-1185">Reference proteome</keyword>
<accession>A0A975T9Q4</accession>
<organism evidence="2 3">
    <name type="scientific">Richelia sinica FACHB-800</name>
    <dbReference type="NCBI Taxonomy" id="1357546"/>
    <lineage>
        <taxon>Bacteria</taxon>
        <taxon>Bacillati</taxon>
        <taxon>Cyanobacteriota</taxon>
        <taxon>Cyanophyceae</taxon>
        <taxon>Nostocales</taxon>
        <taxon>Nostocaceae</taxon>
        <taxon>Richelia</taxon>
    </lineage>
</organism>
<dbReference type="Proteomes" id="UP000683511">
    <property type="component" value="Chromosome"/>
</dbReference>
<name>A0A975T9Q4_9NOST</name>
<evidence type="ECO:0000313" key="2">
    <source>
        <dbReference type="EMBL" id="QXE24816.1"/>
    </source>
</evidence>
<dbReference type="RefSeq" id="WP_190605516.1">
    <property type="nucleotide sequence ID" value="NZ_CP021056.1"/>
</dbReference>
<evidence type="ECO:0000259" key="1">
    <source>
        <dbReference type="PROSITE" id="PS51459"/>
    </source>
</evidence>
<evidence type="ECO:0000313" key="3">
    <source>
        <dbReference type="Proteomes" id="UP000683511"/>
    </source>
</evidence>
<gene>
    <name evidence="2" type="ORF">B6N60_03525</name>
</gene>
<sequence length="214" mass="24614">MHPVNCPQWEYSHYPNAKEILNHETQSILIDLRKGYLDTAKSSTDSRVVHRLLFSQLTPPEHDYFAGHYRGEDFLCLKECRVGVGGDMRVGYHPRIIIEKMDQFGEAISLGIKKLDIIHQPSEAQLSPIDKLLNTVAFACEVFVEMLTVHPYANGNGHAARFILWSILGRYGYWPVHFPIEPRPPHPWYVDCINKYRNGNKQPLEAYILQCIIG</sequence>
<dbReference type="AlphaFoldDB" id="A0A975T9Q4"/>
<dbReference type="Gene3D" id="1.10.3290.10">
    <property type="entry name" value="Fido-like domain"/>
    <property type="match status" value="1"/>
</dbReference>
<protein>
    <recommendedName>
        <fullName evidence="1">Fido domain-containing protein</fullName>
    </recommendedName>
</protein>
<dbReference type="InterPro" id="IPR003812">
    <property type="entry name" value="Fido"/>
</dbReference>
<reference evidence="2" key="1">
    <citation type="submission" date="2017-04" db="EMBL/GenBank/DDBJ databases">
        <title>Genome deletions in a multicellular cyanobacterial endosymbiont for morphological adaptation in marine diatoms.</title>
        <authorList>
            <person name="Wang Y."/>
            <person name="Gao H."/>
            <person name="Li R."/>
            <person name="Xu X."/>
        </authorList>
    </citation>
    <scope>NUCLEOTIDE SEQUENCE</scope>
    <source>
        <strain evidence="2">FACHB 800</strain>
    </source>
</reference>